<gene>
    <name evidence="1" type="ORF">ASZ90_005433</name>
</gene>
<sequence length="217" mass="25488">MRAIQQIRKSISEDILNYTQVIEALYDYKKPRDVINTLLKNNDLIRVKKGLYVFGELWRKKQISIETLANLIYGPSVVSADYVLSKVGLIPEHVTTITSITSGRTRNFDTPFGKFTYKQIRKELVGFGVEVHQSVKGNYFIANPLKALADKVWLDKRFIPTSPKSYEEYLFDDLRIDRDILENYLEIDFLNDLVKTYEARKITWFIQYLKKEFNKNE</sequence>
<accession>A0A0W8FV67</accession>
<organism evidence="1">
    <name type="scientific">hydrocarbon metagenome</name>
    <dbReference type="NCBI Taxonomy" id="938273"/>
    <lineage>
        <taxon>unclassified sequences</taxon>
        <taxon>metagenomes</taxon>
        <taxon>ecological metagenomes</taxon>
    </lineage>
</organism>
<comment type="caution">
    <text evidence="1">The sequence shown here is derived from an EMBL/GenBank/DDBJ whole genome shotgun (WGS) entry which is preliminary data.</text>
</comment>
<reference evidence="1" key="1">
    <citation type="journal article" date="2015" name="Proc. Natl. Acad. Sci. U.S.A.">
        <title>Networks of energetic and metabolic interactions define dynamics in microbial communities.</title>
        <authorList>
            <person name="Embree M."/>
            <person name="Liu J.K."/>
            <person name="Al-Bassam M.M."/>
            <person name="Zengler K."/>
        </authorList>
    </citation>
    <scope>NUCLEOTIDE SEQUENCE</scope>
</reference>
<name>A0A0W8FV67_9ZZZZ</name>
<dbReference type="AlphaFoldDB" id="A0A0W8FV67"/>
<evidence type="ECO:0000313" key="1">
    <source>
        <dbReference type="EMBL" id="KUG24758.1"/>
    </source>
</evidence>
<proteinExistence type="predicted"/>
<protein>
    <recommendedName>
        <fullName evidence="2">AbiEi antitoxin C-terminal domain-containing protein</fullName>
    </recommendedName>
</protein>
<dbReference type="EMBL" id="LNQE01000823">
    <property type="protein sequence ID" value="KUG24758.1"/>
    <property type="molecule type" value="Genomic_DNA"/>
</dbReference>
<evidence type="ECO:0008006" key="2">
    <source>
        <dbReference type="Google" id="ProtNLM"/>
    </source>
</evidence>